<protein>
    <submittedName>
        <fullName evidence="2">Uncharacterized protein</fullName>
    </submittedName>
</protein>
<proteinExistence type="predicted"/>
<keyword evidence="3" id="KW-1185">Reference proteome</keyword>
<reference evidence="2 3" key="1">
    <citation type="journal article" date="2012" name="Microbes Environ.">
        <title>Complete genome sequence of Bradyrhizobium sp. S23321: insights into symbiosis evolution in soil oligotrophs.</title>
        <authorList>
            <person name="Okubo T."/>
            <person name="Tsukui T."/>
            <person name="Maita H."/>
            <person name="Okamoto S."/>
            <person name="Oshima K."/>
            <person name="Fujisawa T."/>
            <person name="Saito A."/>
            <person name="Futamata H."/>
            <person name="Hattori R."/>
            <person name="Shimomura Y."/>
            <person name="Haruta S."/>
            <person name="Morimoto S."/>
            <person name="Wang Y."/>
            <person name="Sakai Y."/>
            <person name="Hattori M."/>
            <person name="Aizawa S."/>
            <person name="Nagashima K.V.P."/>
            <person name="Masuda S."/>
            <person name="Hattori T."/>
            <person name="Yamashita A."/>
            <person name="Bao Z."/>
            <person name="Hayatsu M."/>
            <person name="Kajiya-Kanegae H."/>
            <person name="Yoshinaga I."/>
            <person name="Sakamoto K."/>
            <person name="Toyota K."/>
            <person name="Nakao M."/>
            <person name="Kohara M."/>
            <person name="Anda M."/>
            <person name="Niwa R."/>
            <person name="Jung-Hwan P."/>
            <person name="Sameshima-Saito R."/>
            <person name="Tokuda S."/>
            <person name="Yamamoto S."/>
            <person name="Yamamoto S."/>
            <person name="Yokoyama T."/>
            <person name="Akutsu T."/>
            <person name="Nakamura Y."/>
            <person name="Nakahira-Yanaka Y."/>
            <person name="Takada Hoshino Y."/>
            <person name="Hirakawa H."/>
            <person name="Mitsui H."/>
            <person name="Terasawa K."/>
            <person name="Itakura M."/>
            <person name="Sato S."/>
            <person name="Ikeda-Ohtsubo W."/>
            <person name="Sakakura N."/>
            <person name="Kaminuma E."/>
            <person name="Minamisawa K."/>
        </authorList>
    </citation>
    <scope>NUCLEOTIDE SEQUENCE [LARGE SCALE GENOMIC DNA]</scope>
    <source>
        <strain evidence="2 3">S23321</strain>
    </source>
</reference>
<dbReference type="AlphaFoldDB" id="A0AAI8MFJ9"/>
<dbReference type="KEGG" id="brs:S23_43290"/>
<sequence>MNITQGDNSFMAGAVDFTERPPGSPGTASAGAEAIGGVPGVAAVGATAAGAAVEGTVAGPAAAGAVDDGAAEGAVCCWAETGNASQAATSITAAARLARRDMIFILRPSGE</sequence>
<organism evidence="2 3">
    <name type="scientific">Bradyrhizobium cosmicum</name>
    <dbReference type="NCBI Taxonomy" id="1404864"/>
    <lineage>
        <taxon>Bacteria</taxon>
        <taxon>Pseudomonadati</taxon>
        <taxon>Pseudomonadota</taxon>
        <taxon>Alphaproteobacteria</taxon>
        <taxon>Hyphomicrobiales</taxon>
        <taxon>Nitrobacteraceae</taxon>
        <taxon>Bradyrhizobium</taxon>
    </lineage>
</organism>
<evidence type="ECO:0000313" key="2">
    <source>
        <dbReference type="EMBL" id="BAL77524.1"/>
    </source>
</evidence>
<name>A0AAI8MFJ9_9BRAD</name>
<accession>A0AAI8MFJ9</accession>
<evidence type="ECO:0000313" key="3">
    <source>
        <dbReference type="Proteomes" id="UP000007886"/>
    </source>
</evidence>
<evidence type="ECO:0000256" key="1">
    <source>
        <dbReference type="SAM" id="MobiDB-lite"/>
    </source>
</evidence>
<dbReference type="Proteomes" id="UP000007886">
    <property type="component" value="Chromosome"/>
</dbReference>
<dbReference type="EMBL" id="AP012279">
    <property type="protein sequence ID" value="BAL77524.1"/>
    <property type="molecule type" value="Genomic_DNA"/>
</dbReference>
<feature type="region of interest" description="Disordered" evidence="1">
    <location>
        <begin position="1"/>
        <end position="32"/>
    </location>
</feature>
<gene>
    <name evidence="2" type="ORF">S23_43290</name>
</gene>